<evidence type="ECO:0000313" key="3">
    <source>
        <dbReference type="Proteomes" id="UP000011593"/>
    </source>
</evidence>
<name>L9YCL1_NATP1</name>
<protein>
    <submittedName>
        <fullName evidence="2">Uncharacterized protein</fullName>
    </submittedName>
</protein>
<feature type="region of interest" description="Disordered" evidence="1">
    <location>
        <begin position="1"/>
        <end position="27"/>
    </location>
</feature>
<feature type="region of interest" description="Disordered" evidence="1">
    <location>
        <begin position="76"/>
        <end position="95"/>
    </location>
</feature>
<comment type="caution">
    <text evidence="2">The sequence shown here is derived from an EMBL/GenBank/DDBJ whole genome shotgun (WGS) entry which is preliminary data.</text>
</comment>
<gene>
    <name evidence="2" type="ORF">C488_16367</name>
</gene>
<dbReference type="AlphaFoldDB" id="L9YCL1"/>
<reference evidence="2 3" key="1">
    <citation type="journal article" date="2014" name="PLoS Genet.">
        <title>Phylogenetically driven sequencing of extremely halophilic archaea reveals strategies for static and dynamic osmo-response.</title>
        <authorList>
            <person name="Becker E.A."/>
            <person name="Seitzer P.M."/>
            <person name="Tritt A."/>
            <person name="Larsen D."/>
            <person name="Krusor M."/>
            <person name="Yao A.I."/>
            <person name="Wu D."/>
            <person name="Madern D."/>
            <person name="Eisen J.A."/>
            <person name="Darling A.E."/>
            <person name="Facciotti M.T."/>
        </authorList>
    </citation>
    <scope>NUCLEOTIDE SEQUENCE [LARGE SCALE GENOMIC DNA]</scope>
    <source>
        <strain evidence="2 3">DSM 15624</strain>
    </source>
</reference>
<dbReference type="Proteomes" id="UP000011593">
    <property type="component" value="Unassembled WGS sequence"/>
</dbReference>
<proteinExistence type="predicted"/>
<organism evidence="2 3">
    <name type="scientific">Natrinema pellirubrum (strain DSM 15624 / CIP 106293 / JCM 10476 / NCIMB 786 / 157)</name>
    <dbReference type="NCBI Taxonomy" id="797303"/>
    <lineage>
        <taxon>Archaea</taxon>
        <taxon>Methanobacteriati</taxon>
        <taxon>Methanobacteriota</taxon>
        <taxon>Stenosarchaea group</taxon>
        <taxon>Halobacteria</taxon>
        <taxon>Halobacteriales</taxon>
        <taxon>Natrialbaceae</taxon>
        <taxon>Natrinema</taxon>
    </lineage>
</organism>
<dbReference type="EMBL" id="AOIE01000101">
    <property type="protein sequence ID" value="ELY71824.1"/>
    <property type="molecule type" value="Genomic_DNA"/>
</dbReference>
<sequence length="95" mass="10555">MTTLINSTGRARPTLMGTRVTDRNAVLPAGESPSAAIVTRCRGRRRRLSVRSSPFRLFETNIVPSFKLIHSIRSGLDQPPERRPRRITAVSAESV</sequence>
<accession>L9YCL1</accession>
<evidence type="ECO:0000313" key="2">
    <source>
        <dbReference type="EMBL" id="ELY71824.1"/>
    </source>
</evidence>
<keyword evidence="3" id="KW-1185">Reference proteome</keyword>
<evidence type="ECO:0000256" key="1">
    <source>
        <dbReference type="SAM" id="MobiDB-lite"/>
    </source>
</evidence>